<keyword evidence="4 11" id="KW-0694">RNA-binding</keyword>
<name>G3VVD1_SARHA</name>
<dbReference type="GO" id="GO:0030515">
    <property type="term" value="F:snoRNA binding"/>
    <property type="evidence" value="ECO:0007669"/>
    <property type="project" value="TreeGrafter"/>
</dbReference>
<dbReference type="AlphaFoldDB" id="G3VVD1"/>
<evidence type="ECO:0000259" key="13">
    <source>
        <dbReference type="SMART" id="SM01390"/>
    </source>
</evidence>
<dbReference type="SUPFAM" id="SSF55174">
    <property type="entry name" value="Alpha-L RNA-binding motif"/>
    <property type="match status" value="1"/>
</dbReference>
<sequence length="232" mass="26691">MYKSLIMLSPDLSASVHRCIFRSRSPLSLSLRSRSASAAPAAAGTAAVMVRKLKFHEQKLLKKVDFLNWEALDHNLHELRVLRRYRVQRREDYTRYNRLSRAVRDLARRLRDLPERDPFRVRASAALLGKLYAMGLVPTRSSLQLCDTVTASSFCRRRLPVVLVKLRMAQHLRAAVAFVEQGHIRVGPHVVTDPSCLVTRAMEDLITWVDSSKIKRHVLNYSNERDDFDLDD</sequence>
<dbReference type="GO" id="GO:0032040">
    <property type="term" value="C:small-subunit processome"/>
    <property type="evidence" value="ECO:0007669"/>
    <property type="project" value="Ensembl"/>
</dbReference>
<evidence type="ECO:0000256" key="5">
    <source>
        <dbReference type="ARBA" id="ARBA00023242"/>
    </source>
</evidence>
<dbReference type="GeneTree" id="ENSGT00550000075090"/>
<dbReference type="HOGENOM" id="CLU_097281_0_0_1"/>
<dbReference type="InterPro" id="IPR001912">
    <property type="entry name" value="Ribosomal_uS4_N"/>
</dbReference>
<dbReference type="FunCoup" id="G3VVD1">
    <property type="interactions" value="820"/>
</dbReference>
<evidence type="ECO:0000259" key="12">
    <source>
        <dbReference type="SMART" id="SM00363"/>
    </source>
</evidence>
<evidence type="ECO:0000256" key="1">
    <source>
        <dbReference type="ARBA" id="ARBA00004604"/>
    </source>
</evidence>
<feature type="domain" description="RNA-binding S4" evidence="12">
    <location>
        <begin position="157"/>
        <end position="220"/>
    </location>
</feature>
<evidence type="ECO:0000256" key="6">
    <source>
        <dbReference type="ARBA" id="ARBA00023274"/>
    </source>
</evidence>
<evidence type="ECO:0000256" key="4">
    <source>
        <dbReference type="ARBA" id="ARBA00022884"/>
    </source>
</evidence>
<evidence type="ECO:0000313" key="14">
    <source>
        <dbReference type="Ensembl" id="ENSSHAP00000007136.2"/>
    </source>
</evidence>
<dbReference type="GO" id="GO:0042274">
    <property type="term" value="P:ribosomal small subunit biogenesis"/>
    <property type="evidence" value="ECO:0007669"/>
    <property type="project" value="Ensembl"/>
</dbReference>
<dbReference type="GO" id="GO:0034457">
    <property type="term" value="C:Mpp10 complex"/>
    <property type="evidence" value="ECO:0007669"/>
    <property type="project" value="Ensembl"/>
</dbReference>
<proteinExistence type="inferred from homology"/>
<dbReference type="Gene3D" id="3.10.290.10">
    <property type="entry name" value="RNA-binding S4 domain"/>
    <property type="match status" value="1"/>
</dbReference>
<dbReference type="SMART" id="SM00363">
    <property type="entry name" value="S4"/>
    <property type="match status" value="1"/>
</dbReference>
<feature type="domain" description="Small ribosomal subunit protein uS4 N-terminal" evidence="13">
    <location>
        <begin position="52"/>
        <end position="156"/>
    </location>
</feature>
<dbReference type="Ensembl" id="ENSSHAT00000007198.2">
    <property type="protein sequence ID" value="ENSSHAP00000007136.2"/>
    <property type="gene ID" value="ENSSHAG00000006200.2"/>
</dbReference>
<organism evidence="14 15">
    <name type="scientific">Sarcophilus harrisii</name>
    <name type="common">Tasmanian devil</name>
    <name type="synonym">Sarcophilus laniarius</name>
    <dbReference type="NCBI Taxonomy" id="9305"/>
    <lineage>
        <taxon>Eukaryota</taxon>
        <taxon>Metazoa</taxon>
        <taxon>Chordata</taxon>
        <taxon>Craniata</taxon>
        <taxon>Vertebrata</taxon>
        <taxon>Euteleostomi</taxon>
        <taxon>Mammalia</taxon>
        <taxon>Metatheria</taxon>
        <taxon>Dasyuromorphia</taxon>
        <taxon>Dasyuridae</taxon>
        <taxon>Sarcophilus</taxon>
    </lineage>
</organism>
<evidence type="ECO:0000256" key="10">
    <source>
        <dbReference type="ARBA" id="ARBA00072223"/>
    </source>
</evidence>
<evidence type="ECO:0000313" key="15">
    <source>
        <dbReference type="Proteomes" id="UP000007648"/>
    </source>
</evidence>
<accession>G3VVD1</accession>
<dbReference type="InterPro" id="IPR036986">
    <property type="entry name" value="S4_RNA-bd_sf"/>
</dbReference>
<comment type="subunit">
    <text evidence="8">Part of the small subunit (SSU) processome, composed of more than 70 proteins and the RNA chaperone small nucleolar RNA (snoRNA) U3. Component of a heterotrimeric complex containing IMP3, IMP4 and MPHOSPH10. Interacts with MPHOSPH10.</text>
</comment>
<evidence type="ECO:0000256" key="8">
    <source>
        <dbReference type="ARBA" id="ARBA00046634"/>
    </source>
</evidence>
<dbReference type="GO" id="GO:0006364">
    <property type="term" value="P:rRNA processing"/>
    <property type="evidence" value="ECO:0007669"/>
    <property type="project" value="Ensembl"/>
</dbReference>
<keyword evidence="3" id="KW-0690">Ribosome biogenesis</keyword>
<dbReference type="InterPro" id="IPR002942">
    <property type="entry name" value="S4_RNA-bd"/>
</dbReference>
<gene>
    <name evidence="14" type="primary">IMP3</name>
</gene>
<dbReference type="InParanoid" id="G3VVD1"/>
<evidence type="ECO:0000256" key="9">
    <source>
        <dbReference type="ARBA" id="ARBA00069727"/>
    </source>
</evidence>
<dbReference type="CDD" id="cd00165">
    <property type="entry name" value="S4"/>
    <property type="match status" value="1"/>
</dbReference>
<comment type="subcellular location">
    <subcellularLocation>
        <location evidence="1">Nucleus</location>
        <location evidence="1">Nucleolus</location>
    </subcellularLocation>
</comment>
<dbReference type="PANTHER" id="PTHR11831:SF1">
    <property type="entry name" value="U3 SMALL NUCLEOLAR RIBONUCLEOPROTEIN PROTEIN IMP3"/>
    <property type="match status" value="1"/>
</dbReference>
<dbReference type="PANTHER" id="PTHR11831">
    <property type="entry name" value="30S 40S RIBOSOMAL PROTEIN"/>
    <property type="match status" value="1"/>
</dbReference>
<evidence type="ECO:0000256" key="3">
    <source>
        <dbReference type="ARBA" id="ARBA00022517"/>
    </source>
</evidence>
<dbReference type="eggNOG" id="KOG4655">
    <property type="taxonomic scope" value="Eukaryota"/>
</dbReference>
<dbReference type="Pfam" id="PF00163">
    <property type="entry name" value="Ribosomal_S4"/>
    <property type="match status" value="1"/>
</dbReference>
<dbReference type="GO" id="GO:0005829">
    <property type="term" value="C:cytosol"/>
    <property type="evidence" value="ECO:0007669"/>
    <property type="project" value="Ensembl"/>
</dbReference>
<evidence type="ECO:0000256" key="11">
    <source>
        <dbReference type="PROSITE-ProRule" id="PRU00182"/>
    </source>
</evidence>
<reference evidence="14" key="3">
    <citation type="submission" date="2025-09" db="UniProtKB">
        <authorList>
            <consortium name="Ensembl"/>
        </authorList>
    </citation>
    <scope>IDENTIFICATION</scope>
</reference>
<keyword evidence="5" id="KW-0539">Nucleus</keyword>
<dbReference type="Pfam" id="PF01479">
    <property type="entry name" value="S4"/>
    <property type="match status" value="1"/>
</dbReference>
<dbReference type="Proteomes" id="UP000007648">
    <property type="component" value="Unassembled WGS sequence"/>
</dbReference>
<keyword evidence="15" id="KW-1185">Reference proteome</keyword>
<keyword evidence="6" id="KW-0687">Ribonucleoprotein</keyword>
<dbReference type="GO" id="GO:0005654">
    <property type="term" value="C:nucleoplasm"/>
    <property type="evidence" value="ECO:0007669"/>
    <property type="project" value="Ensembl"/>
</dbReference>
<dbReference type="SMART" id="SM01390">
    <property type="entry name" value="Ribosomal_S4"/>
    <property type="match status" value="1"/>
</dbReference>
<dbReference type="GO" id="GO:0019843">
    <property type="term" value="F:rRNA binding"/>
    <property type="evidence" value="ECO:0007669"/>
    <property type="project" value="InterPro"/>
</dbReference>
<dbReference type="PROSITE" id="PS50889">
    <property type="entry name" value="S4"/>
    <property type="match status" value="1"/>
</dbReference>
<protein>
    <recommendedName>
        <fullName evidence="9">U3 small nucleolar ribonucleoprotein protein IMP3</fullName>
    </recommendedName>
    <alternativeName>
        <fullName evidence="10">U3 small nucleolar ribonucleoprotein protein imp3</fullName>
    </alternativeName>
</protein>
<reference evidence="14" key="2">
    <citation type="submission" date="2025-08" db="UniProtKB">
        <authorList>
            <consortium name="Ensembl"/>
        </authorList>
    </citation>
    <scope>IDENTIFICATION</scope>
</reference>
<dbReference type="STRING" id="9305.ENSSHAP00000007136"/>
<evidence type="ECO:0000256" key="2">
    <source>
        <dbReference type="ARBA" id="ARBA00007465"/>
    </source>
</evidence>
<dbReference type="FunFam" id="3.10.290.10:FF:000006">
    <property type="entry name" value="U3 small nucleolar ribonucleoprotein IMP3"/>
    <property type="match status" value="1"/>
</dbReference>
<comment type="function">
    <text evidence="7">Component of the 60-80S U3 small nucleolar ribonucleoprotein (U3 snoRNP). Required for the early cleavages during pre-18S ribosomal RNA processing. Part of the small subunit (SSU) processome, first precursor of the small eukaryotic ribosomal subunit. During the assembly of the SSU processome in the nucleolus, many ribosome biogenesis factors, an RNA chaperone and ribosomal proteins associate with the nascent pre-rRNA and work in concert to generate RNA folding, modifications, rearrangements and cleavage as well as targeted degradation of pre-ribosomal RNA by the RNA exosome.</text>
</comment>
<comment type="similarity">
    <text evidence="2">Belongs to the universal ribosomal protein uS4 family.</text>
</comment>
<dbReference type="InterPro" id="IPR022801">
    <property type="entry name" value="Ribosomal_uS4"/>
</dbReference>
<evidence type="ECO:0000256" key="7">
    <source>
        <dbReference type="ARBA" id="ARBA00045281"/>
    </source>
</evidence>
<reference evidence="14 15" key="1">
    <citation type="journal article" date="2011" name="Proc. Natl. Acad. Sci. U.S.A.">
        <title>Genetic diversity and population structure of the endangered marsupial Sarcophilus harrisii (Tasmanian devil).</title>
        <authorList>
            <person name="Miller W."/>
            <person name="Hayes V.M."/>
            <person name="Ratan A."/>
            <person name="Petersen D.C."/>
            <person name="Wittekindt N.E."/>
            <person name="Miller J."/>
            <person name="Walenz B."/>
            <person name="Knight J."/>
            <person name="Qi J."/>
            <person name="Zhao F."/>
            <person name="Wang Q."/>
            <person name="Bedoya-Reina O.C."/>
            <person name="Katiyar N."/>
            <person name="Tomsho L.P."/>
            <person name="Kasson L.M."/>
            <person name="Hardie R.A."/>
            <person name="Woodbridge P."/>
            <person name="Tindall E.A."/>
            <person name="Bertelsen M.F."/>
            <person name="Dixon D."/>
            <person name="Pyecroft S."/>
            <person name="Helgen K.M."/>
            <person name="Lesk A.M."/>
            <person name="Pringle T.H."/>
            <person name="Patterson N."/>
            <person name="Zhang Y."/>
            <person name="Kreiss A."/>
            <person name="Woods G.M."/>
            <person name="Jones M.E."/>
            <person name="Schuster S.C."/>
        </authorList>
    </citation>
    <scope>NUCLEOTIDE SEQUENCE [LARGE SCALE GENOMIC DNA]</scope>
</reference>